<evidence type="ECO:0000256" key="3">
    <source>
        <dbReference type="ARBA" id="ARBA00012759"/>
    </source>
</evidence>
<name>A0A8H7UHS7_MORIS</name>
<organism evidence="11 12">
    <name type="scientific">Mortierella isabellina</name>
    <name type="common">Filamentous fungus</name>
    <name type="synonym">Umbelopsis isabellina</name>
    <dbReference type="NCBI Taxonomy" id="91625"/>
    <lineage>
        <taxon>Eukaryota</taxon>
        <taxon>Fungi</taxon>
        <taxon>Fungi incertae sedis</taxon>
        <taxon>Mucoromycota</taxon>
        <taxon>Mucoromycotina</taxon>
        <taxon>Umbelopsidomycetes</taxon>
        <taxon>Umbelopsidales</taxon>
        <taxon>Umbelopsidaceae</taxon>
        <taxon>Umbelopsis</taxon>
    </lineage>
</organism>
<evidence type="ECO:0000256" key="8">
    <source>
        <dbReference type="PROSITE-ProRule" id="PRU01393"/>
    </source>
</evidence>
<dbReference type="SUPFAM" id="SSF54001">
    <property type="entry name" value="Cysteine proteinases"/>
    <property type="match status" value="1"/>
</dbReference>
<feature type="non-terminal residue" evidence="11">
    <location>
        <position position="1"/>
    </location>
</feature>
<feature type="active site" description="Nucleophile" evidence="8">
    <location>
        <position position="88"/>
    </location>
</feature>
<keyword evidence="12" id="KW-1185">Reference proteome</keyword>
<evidence type="ECO:0000259" key="10">
    <source>
        <dbReference type="PROSITE" id="PS52048"/>
    </source>
</evidence>
<accession>A0A8H7UHS7</accession>
<feature type="active site" description="Proton donor" evidence="8">
    <location>
        <position position="152"/>
    </location>
</feature>
<evidence type="ECO:0000313" key="12">
    <source>
        <dbReference type="Proteomes" id="UP000654370"/>
    </source>
</evidence>
<comment type="catalytic activity">
    <reaction evidence="1 8">
        <text>Thiol-dependent hydrolysis of ester, thioester, amide, peptide and isopeptide bonds formed by the C-terminal Gly of ubiquitin (a 76-residue protein attached to proteins as an intracellular targeting signal).</text>
        <dbReference type="EC" id="3.4.19.12"/>
    </reaction>
</comment>
<evidence type="ECO:0000256" key="7">
    <source>
        <dbReference type="ARBA" id="ARBA00022807"/>
    </source>
</evidence>
<dbReference type="GO" id="GO:0006511">
    <property type="term" value="P:ubiquitin-dependent protein catabolic process"/>
    <property type="evidence" value="ECO:0007669"/>
    <property type="project" value="UniProtKB-UniRule"/>
</dbReference>
<dbReference type="EMBL" id="JAEPQZ010000003">
    <property type="protein sequence ID" value="KAG2183575.1"/>
    <property type="molecule type" value="Genomic_DNA"/>
</dbReference>
<evidence type="ECO:0000256" key="5">
    <source>
        <dbReference type="ARBA" id="ARBA00022786"/>
    </source>
</evidence>
<dbReference type="Gene3D" id="3.40.532.10">
    <property type="entry name" value="Peptidase C12, ubiquitin carboxyl-terminal hydrolase"/>
    <property type="match status" value="1"/>
</dbReference>
<dbReference type="Proteomes" id="UP000654370">
    <property type="component" value="Unassembled WGS sequence"/>
</dbReference>
<evidence type="ECO:0000256" key="6">
    <source>
        <dbReference type="ARBA" id="ARBA00022801"/>
    </source>
</evidence>
<protein>
    <recommendedName>
        <fullName evidence="3 8">ubiquitinyl hydrolase 1</fullName>
        <ecNumber evidence="3 8">3.4.19.12</ecNumber>
    </recommendedName>
</protein>
<dbReference type="GO" id="GO:0016579">
    <property type="term" value="P:protein deubiquitination"/>
    <property type="evidence" value="ECO:0007669"/>
    <property type="project" value="TreeGrafter"/>
</dbReference>
<dbReference type="GO" id="GO:0004843">
    <property type="term" value="F:cysteine-type deubiquitinase activity"/>
    <property type="evidence" value="ECO:0007669"/>
    <property type="project" value="UniProtKB-UniRule"/>
</dbReference>
<dbReference type="InterPro" id="IPR001578">
    <property type="entry name" value="Peptidase_C12_UCH"/>
</dbReference>
<evidence type="ECO:0000256" key="9">
    <source>
        <dbReference type="SAM" id="MobiDB-lite"/>
    </source>
</evidence>
<comment type="caution">
    <text evidence="11">The sequence shown here is derived from an EMBL/GenBank/DDBJ whole genome shotgun (WGS) entry which is preliminary data.</text>
</comment>
<gene>
    <name evidence="11" type="ORF">INT43_006581</name>
</gene>
<comment type="similarity">
    <text evidence="2 8">Belongs to the peptidase C12 family.</text>
</comment>
<feature type="domain" description="UCH catalytic" evidence="10">
    <location>
        <begin position="9"/>
        <end position="213"/>
    </location>
</feature>
<dbReference type="PANTHER" id="PTHR10589">
    <property type="entry name" value="UBIQUITIN CARBOXYL-TERMINAL HYDROLASE"/>
    <property type="match status" value="1"/>
</dbReference>
<dbReference type="GO" id="GO:0005737">
    <property type="term" value="C:cytoplasm"/>
    <property type="evidence" value="ECO:0007669"/>
    <property type="project" value="TreeGrafter"/>
</dbReference>
<feature type="site" description="Important for enzyme activity" evidence="8">
    <location>
        <position position="167"/>
    </location>
</feature>
<evidence type="ECO:0000256" key="2">
    <source>
        <dbReference type="ARBA" id="ARBA00009326"/>
    </source>
</evidence>
<dbReference type="OrthoDB" id="1924260at2759"/>
<evidence type="ECO:0000256" key="4">
    <source>
        <dbReference type="ARBA" id="ARBA00022670"/>
    </source>
</evidence>
<feature type="region of interest" description="Disordered" evidence="9">
    <location>
        <begin position="287"/>
        <end position="306"/>
    </location>
</feature>
<keyword evidence="6 8" id="KW-0378">Hydrolase</keyword>
<evidence type="ECO:0000256" key="1">
    <source>
        <dbReference type="ARBA" id="ARBA00000707"/>
    </source>
</evidence>
<keyword evidence="5 8" id="KW-0833">Ubl conjugation pathway</keyword>
<dbReference type="InterPro" id="IPR036959">
    <property type="entry name" value="Peptidase_C12_UCH_sf"/>
</dbReference>
<keyword evidence="7 8" id="KW-0788">Thiol protease</keyword>
<dbReference type="InterPro" id="IPR038765">
    <property type="entry name" value="Papain-like_cys_pep_sf"/>
</dbReference>
<dbReference type="PROSITE" id="PS52048">
    <property type="entry name" value="UCH_DOMAIN"/>
    <property type="match status" value="1"/>
</dbReference>
<sequence>MEAQTKSSEWLETDISPGSLTELCKILGTKGVQVEELMSADMETLDIMSPVFGFTFLVHYTPNKYHKDDMVVVGGDIYFANQLVNNACSTQAILSILLNCEDVLDIGDDLHAFRESTKDYSPLVSTSVIAERDLISEDSSKTSEIEDDAMFHYVSYVPVSGYIWELDGLKRGPGRIAPLADKSWLDVAGPELQRKMELYSKSRINFTLLAVIKSRVLVYEDQLQAKKRLKRAIESKLDALDPEWRSKCNYSQWEEEFHFTIAEIRKQYHGESSAQPAREIIEDLAVQGASPDSPPSEGWTMPSQTPATLRTREEHVFEENMTLVANSSDPRLMMDMWLQIQEDCVRLHESIAQEEEKISNRQ</sequence>
<keyword evidence="4 8" id="KW-0645">Protease</keyword>
<dbReference type="AlphaFoldDB" id="A0A8H7UHS7"/>
<feature type="site" description="Transition state stabilizer" evidence="8">
    <location>
        <position position="82"/>
    </location>
</feature>
<dbReference type="Pfam" id="PF01088">
    <property type="entry name" value="Peptidase_C12"/>
    <property type="match status" value="1"/>
</dbReference>
<dbReference type="PANTHER" id="PTHR10589:SF16">
    <property type="entry name" value="UBIQUITIN CARBOXYL-TERMINAL HYDROLASE ISOZYME L5"/>
    <property type="match status" value="1"/>
</dbReference>
<reference evidence="11" key="1">
    <citation type="submission" date="2020-12" db="EMBL/GenBank/DDBJ databases">
        <title>Metabolic potential, ecology and presence of endohyphal bacteria is reflected in genomic diversity of Mucoromycotina.</title>
        <authorList>
            <person name="Muszewska A."/>
            <person name="Okrasinska A."/>
            <person name="Steczkiewicz K."/>
            <person name="Drgas O."/>
            <person name="Orlowska M."/>
            <person name="Perlinska-Lenart U."/>
            <person name="Aleksandrzak-Piekarczyk T."/>
            <person name="Szatraj K."/>
            <person name="Zielenkiewicz U."/>
            <person name="Pilsyk S."/>
            <person name="Malc E."/>
            <person name="Mieczkowski P."/>
            <person name="Kruszewska J.S."/>
            <person name="Biernat P."/>
            <person name="Pawlowska J."/>
        </authorList>
    </citation>
    <scope>NUCLEOTIDE SEQUENCE</scope>
    <source>
        <strain evidence="11">WA0000067209</strain>
    </source>
</reference>
<evidence type="ECO:0000313" key="11">
    <source>
        <dbReference type="EMBL" id="KAG2183575.1"/>
    </source>
</evidence>
<dbReference type="EC" id="3.4.19.12" evidence="3 8"/>
<proteinExistence type="inferred from homology"/>